<organism evidence="2 3">
    <name type="scientific">Caerostris extrusa</name>
    <name type="common">Bark spider</name>
    <name type="synonym">Caerostris bankana</name>
    <dbReference type="NCBI Taxonomy" id="172846"/>
    <lineage>
        <taxon>Eukaryota</taxon>
        <taxon>Metazoa</taxon>
        <taxon>Ecdysozoa</taxon>
        <taxon>Arthropoda</taxon>
        <taxon>Chelicerata</taxon>
        <taxon>Arachnida</taxon>
        <taxon>Araneae</taxon>
        <taxon>Araneomorphae</taxon>
        <taxon>Entelegynae</taxon>
        <taxon>Araneoidea</taxon>
        <taxon>Araneidae</taxon>
        <taxon>Caerostris</taxon>
    </lineage>
</organism>
<comment type="caution">
    <text evidence="2">The sequence shown here is derived from an EMBL/GenBank/DDBJ whole genome shotgun (WGS) entry which is preliminary data.</text>
</comment>
<sequence length="80" mass="8913">MAKDVVATDPVIPCSQFILHKMDWEDSMPISPSACNGCFRARQTTHWIGNDKNRVLGPRTGVALDPERNDHKATPPPLLF</sequence>
<dbReference type="EMBL" id="BPLR01018148">
    <property type="protein sequence ID" value="GIY97300.1"/>
    <property type="molecule type" value="Genomic_DNA"/>
</dbReference>
<proteinExistence type="predicted"/>
<evidence type="ECO:0000313" key="3">
    <source>
        <dbReference type="Proteomes" id="UP001054945"/>
    </source>
</evidence>
<dbReference type="AlphaFoldDB" id="A0AAV4XQ68"/>
<evidence type="ECO:0000256" key="1">
    <source>
        <dbReference type="SAM" id="MobiDB-lite"/>
    </source>
</evidence>
<keyword evidence="3" id="KW-1185">Reference proteome</keyword>
<protein>
    <submittedName>
        <fullName evidence="2">Uncharacterized protein</fullName>
    </submittedName>
</protein>
<name>A0AAV4XQ68_CAEEX</name>
<accession>A0AAV4XQ68</accession>
<reference evidence="2 3" key="1">
    <citation type="submission" date="2021-06" db="EMBL/GenBank/DDBJ databases">
        <title>Caerostris extrusa draft genome.</title>
        <authorList>
            <person name="Kono N."/>
            <person name="Arakawa K."/>
        </authorList>
    </citation>
    <scope>NUCLEOTIDE SEQUENCE [LARGE SCALE GENOMIC DNA]</scope>
</reference>
<gene>
    <name evidence="2" type="ORF">CEXT_280161</name>
</gene>
<dbReference type="Proteomes" id="UP001054945">
    <property type="component" value="Unassembled WGS sequence"/>
</dbReference>
<evidence type="ECO:0000313" key="2">
    <source>
        <dbReference type="EMBL" id="GIY97300.1"/>
    </source>
</evidence>
<feature type="region of interest" description="Disordered" evidence="1">
    <location>
        <begin position="59"/>
        <end position="80"/>
    </location>
</feature>